<name>A0A069QFX1_HOYLO</name>
<gene>
    <name evidence="1" type="ORF">HMPREF1991_02270</name>
</gene>
<proteinExistence type="predicted"/>
<evidence type="ECO:0000313" key="2">
    <source>
        <dbReference type="Proteomes" id="UP000027442"/>
    </source>
</evidence>
<protein>
    <submittedName>
        <fullName evidence="1">Uncharacterized protein</fullName>
    </submittedName>
</protein>
<organism evidence="1 2">
    <name type="scientific">Hoylesella loescheii DSM 19665 = JCM 12249 = ATCC 15930</name>
    <dbReference type="NCBI Taxonomy" id="1122985"/>
    <lineage>
        <taxon>Bacteria</taxon>
        <taxon>Pseudomonadati</taxon>
        <taxon>Bacteroidota</taxon>
        <taxon>Bacteroidia</taxon>
        <taxon>Bacteroidales</taxon>
        <taxon>Prevotellaceae</taxon>
        <taxon>Hoylesella</taxon>
    </lineage>
</organism>
<comment type="caution">
    <text evidence="1">The sequence shown here is derived from an EMBL/GenBank/DDBJ whole genome shotgun (WGS) entry which is preliminary data.</text>
</comment>
<dbReference type="AlphaFoldDB" id="A0A069QFX1"/>
<dbReference type="EMBL" id="JNGW01000097">
    <property type="protein sequence ID" value="KDR51660.1"/>
    <property type="molecule type" value="Genomic_DNA"/>
</dbReference>
<evidence type="ECO:0000313" key="1">
    <source>
        <dbReference type="EMBL" id="KDR51660.1"/>
    </source>
</evidence>
<dbReference type="HOGENOM" id="CLU_3139336_0_0_10"/>
<dbReference type="PATRIC" id="fig|1122985.7.peg.2349"/>
<reference evidence="1 2" key="1">
    <citation type="submission" date="2013-08" db="EMBL/GenBank/DDBJ databases">
        <authorList>
            <person name="Weinstock G."/>
            <person name="Sodergren E."/>
            <person name="Wylie T."/>
            <person name="Fulton L."/>
            <person name="Fulton R."/>
            <person name="Fronick C."/>
            <person name="O'Laughlin M."/>
            <person name="Godfrey J."/>
            <person name="Miner T."/>
            <person name="Herter B."/>
            <person name="Appelbaum E."/>
            <person name="Cordes M."/>
            <person name="Lek S."/>
            <person name="Wollam A."/>
            <person name="Pepin K.H."/>
            <person name="Palsikar V.B."/>
            <person name="Mitreva M."/>
            <person name="Wilson R.K."/>
        </authorList>
    </citation>
    <scope>NUCLEOTIDE SEQUENCE [LARGE SCALE GENOMIC DNA]</scope>
    <source>
        <strain evidence="1 2">ATCC 15930</strain>
    </source>
</reference>
<keyword evidence="2" id="KW-1185">Reference proteome</keyword>
<dbReference type="Proteomes" id="UP000027442">
    <property type="component" value="Unassembled WGS sequence"/>
</dbReference>
<sequence>MSVVTAFQLSKNRLSCPKTTCKNIQNGGRKPRKNGEKKLWILLNWEETS</sequence>
<accession>A0A069QFX1</accession>